<protein>
    <submittedName>
        <fullName evidence="1">Uncharacterized protein</fullName>
    </submittedName>
</protein>
<name>A3KJU2_STRA7</name>
<dbReference type="AlphaFoldDB" id="A3KJU2"/>
<dbReference type="EMBL" id="AM238663">
    <property type="protein sequence ID" value="CAJ89977.1"/>
    <property type="molecule type" value="Genomic_DNA"/>
</dbReference>
<reference evidence="1" key="1">
    <citation type="journal article" date="2006" name="Mol. Biol. Evol.">
        <title>Evolution of the terminal regions of the Streptomyces linear chromosome.</title>
        <authorList>
            <person name="Choulet F."/>
            <person name="Aigle B."/>
            <person name="Gallois A."/>
            <person name="Mangenot S."/>
            <person name="Gerbaud C."/>
            <person name="Truong C."/>
            <person name="Francou F.X."/>
            <person name="Fourrier C."/>
            <person name="Guerineau M."/>
            <person name="Decaris B."/>
            <person name="Barbe V."/>
            <person name="Pernodet J.L."/>
            <person name="Leblond P."/>
        </authorList>
    </citation>
    <scope>NUCLEOTIDE SEQUENCE</scope>
    <source>
        <strain evidence="1">ATCC 23877</strain>
    </source>
</reference>
<proteinExistence type="predicted"/>
<gene>
    <name evidence="1" type="ORF">SAML0991</name>
</gene>
<organism evidence="1">
    <name type="scientific">Streptomyces ambofaciens (strain ATCC 23877 / 3486 / DSM 40053 / JCM 4204 / NBRC 12836 / NRRL B-2516)</name>
    <dbReference type="NCBI Taxonomy" id="278992"/>
    <lineage>
        <taxon>Bacteria</taxon>
        <taxon>Bacillati</taxon>
        <taxon>Actinomycetota</taxon>
        <taxon>Actinomycetes</taxon>
        <taxon>Kitasatosporales</taxon>
        <taxon>Streptomycetaceae</taxon>
        <taxon>Streptomyces</taxon>
    </lineage>
</organism>
<sequence length="107" mass="11486">MSAKSTVTRVSGWRRWNSATTASIAVLSVTLALTDSSTGSSWGSPKGAQPAVVVAERARARVRPSRCEVRVTDGLRAGRRGEEGWSTVAGRRDGVAGRRFVGRPFER</sequence>
<accession>A3KJU2</accession>
<evidence type="ECO:0000313" key="1">
    <source>
        <dbReference type="EMBL" id="CAJ89977.1"/>
    </source>
</evidence>